<evidence type="ECO:0000256" key="3">
    <source>
        <dbReference type="ARBA" id="ARBA00022679"/>
    </source>
</evidence>
<reference evidence="8 9" key="1">
    <citation type="submission" date="2023-07" db="EMBL/GenBank/DDBJ databases">
        <title>Sequencing the genomes of 1000 actinobacteria strains.</title>
        <authorList>
            <person name="Klenk H.-P."/>
        </authorList>
    </citation>
    <scope>NUCLEOTIDE SEQUENCE [LARGE SCALE GENOMIC DNA]</scope>
    <source>
        <strain evidence="8 9">DSM 44710</strain>
    </source>
</reference>
<protein>
    <submittedName>
        <fullName evidence="8">1-acyl-sn-glycerol-3-phosphate acyltransferase</fullName>
    </submittedName>
</protein>
<feature type="transmembrane region" description="Helical" evidence="6">
    <location>
        <begin position="54"/>
        <end position="74"/>
    </location>
</feature>
<gene>
    <name evidence="8" type="ORF">J2S43_006069</name>
</gene>
<keyword evidence="5 8" id="KW-0012">Acyltransferase</keyword>
<organism evidence="8 9">
    <name type="scientific">Catenuloplanes nepalensis</name>
    <dbReference type="NCBI Taxonomy" id="587533"/>
    <lineage>
        <taxon>Bacteria</taxon>
        <taxon>Bacillati</taxon>
        <taxon>Actinomycetota</taxon>
        <taxon>Actinomycetes</taxon>
        <taxon>Micromonosporales</taxon>
        <taxon>Micromonosporaceae</taxon>
        <taxon>Catenuloplanes</taxon>
    </lineage>
</organism>
<dbReference type="RefSeq" id="WP_306834952.1">
    <property type="nucleotide sequence ID" value="NZ_JAUSRA010000001.1"/>
</dbReference>
<accession>A0ABT9N1I5</accession>
<dbReference type="CDD" id="cd07989">
    <property type="entry name" value="LPLAT_AGPAT-like"/>
    <property type="match status" value="1"/>
</dbReference>
<evidence type="ECO:0000256" key="1">
    <source>
        <dbReference type="ARBA" id="ARBA00005189"/>
    </source>
</evidence>
<comment type="pathway">
    <text evidence="1">Lipid metabolism.</text>
</comment>
<evidence type="ECO:0000313" key="9">
    <source>
        <dbReference type="Proteomes" id="UP001240984"/>
    </source>
</evidence>
<evidence type="ECO:0000256" key="6">
    <source>
        <dbReference type="SAM" id="Phobius"/>
    </source>
</evidence>
<evidence type="ECO:0000256" key="2">
    <source>
        <dbReference type="ARBA" id="ARBA00022516"/>
    </source>
</evidence>
<keyword evidence="4" id="KW-0443">Lipid metabolism</keyword>
<dbReference type="PANTHER" id="PTHR10434:SF64">
    <property type="entry name" value="1-ACYL-SN-GLYCEROL-3-PHOSPHATE ACYLTRANSFERASE-RELATED"/>
    <property type="match status" value="1"/>
</dbReference>
<keyword evidence="6" id="KW-1133">Transmembrane helix</keyword>
<keyword evidence="9" id="KW-1185">Reference proteome</keyword>
<dbReference type="SMART" id="SM00563">
    <property type="entry name" value="PlsC"/>
    <property type="match status" value="1"/>
</dbReference>
<dbReference type="Pfam" id="PF01553">
    <property type="entry name" value="Acyltransferase"/>
    <property type="match status" value="1"/>
</dbReference>
<evidence type="ECO:0000256" key="4">
    <source>
        <dbReference type="ARBA" id="ARBA00023098"/>
    </source>
</evidence>
<keyword evidence="6" id="KW-0812">Transmembrane</keyword>
<dbReference type="GO" id="GO:0016746">
    <property type="term" value="F:acyltransferase activity"/>
    <property type="evidence" value="ECO:0007669"/>
    <property type="project" value="UniProtKB-KW"/>
</dbReference>
<keyword evidence="2" id="KW-0444">Lipid biosynthesis</keyword>
<feature type="transmembrane region" description="Helical" evidence="6">
    <location>
        <begin position="143"/>
        <end position="161"/>
    </location>
</feature>
<sequence>MDTVDPSGVLPGPAIVPPWRPPLPAPLAQPRSNCDSGCLPVSSFHRRVSGLRRAVRAVALVGALTSGLALLPFLPFLTGSGRHAAGRWWARAVLAAAGVRLVVRGAGAVPRRRALLVANHNSWLDTVALLAVSPARMTAKHDIRHWPVIGVLATLVGTIFIDRRHPRMLPATVARIAAALREDGLVAVFPAGTTGCGGAGGPGHRADNSLTGRWRPAVFQAAVDAGAVVVPIRLSYREGANGPDSTIATFLSAESLFACAFRVIAVRGLTAVVTVEPALHPDLDADRKVLARAAEGVVRPYRRRPAPAPAAAAGAPAPVQDRLDLAA</sequence>
<evidence type="ECO:0000313" key="8">
    <source>
        <dbReference type="EMBL" id="MDP9797557.1"/>
    </source>
</evidence>
<dbReference type="Proteomes" id="UP001240984">
    <property type="component" value="Unassembled WGS sequence"/>
</dbReference>
<keyword evidence="3" id="KW-0808">Transferase</keyword>
<keyword evidence="6" id="KW-0472">Membrane</keyword>
<feature type="domain" description="Phospholipid/glycerol acyltransferase" evidence="7">
    <location>
        <begin position="114"/>
        <end position="237"/>
    </location>
</feature>
<evidence type="ECO:0000256" key="5">
    <source>
        <dbReference type="ARBA" id="ARBA00023315"/>
    </source>
</evidence>
<dbReference type="PANTHER" id="PTHR10434">
    <property type="entry name" value="1-ACYL-SN-GLYCEROL-3-PHOSPHATE ACYLTRANSFERASE"/>
    <property type="match status" value="1"/>
</dbReference>
<proteinExistence type="predicted"/>
<evidence type="ECO:0000259" key="7">
    <source>
        <dbReference type="SMART" id="SM00563"/>
    </source>
</evidence>
<dbReference type="SUPFAM" id="SSF69593">
    <property type="entry name" value="Glycerol-3-phosphate (1)-acyltransferase"/>
    <property type="match status" value="1"/>
</dbReference>
<comment type="caution">
    <text evidence="8">The sequence shown here is derived from an EMBL/GenBank/DDBJ whole genome shotgun (WGS) entry which is preliminary data.</text>
</comment>
<name>A0ABT9N1I5_9ACTN</name>
<dbReference type="InterPro" id="IPR002123">
    <property type="entry name" value="Plipid/glycerol_acylTrfase"/>
</dbReference>
<dbReference type="EMBL" id="JAUSRA010000001">
    <property type="protein sequence ID" value="MDP9797557.1"/>
    <property type="molecule type" value="Genomic_DNA"/>
</dbReference>